<dbReference type="Proteomes" id="UP000269692">
    <property type="component" value="Unassembled WGS sequence"/>
</dbReference>
<keyword evidence="3" id="KW-1185">Reference proteome</keyword>
<accession>A0A3L7AB75</accession>
<feature type="signal peptide" evidence="1">
    <location>
        <begin position="1"/>
        <end position="31"/>
    </location>
</feature>
<proteinExistence type="predicted"/>
<name>A0A3L7AB75_9HYPH</name>
<dbReference type="EMBL" id="RCTF01000011">
    <property type="protein sequence ID" value="RLP77214.1"/>
    <property type="molecule type" value="Genomic_DNA"/>
</dbReference>
<sequence length="114" mass="11793">MPKPVAPKPAARLWRSLAAALVALLALSAEARAETRIFLIDSSDGYGIDACLATGAPCGERIATAWCRAHQYDRAIDFGRVANDAMTPISSGSAGGPSCHGPLCPPVVAITCSR</sequence>
<comment type="caution">
    <text evidence="2">The sequence shown here is derived from an EMBL/GenBank/DDBJ whole genome shotgun (WGS) entry which is preliminary data.</text>
</comment>
<organism evidence="2 3">
    <name type="scientific">Xanthobacter tagetidis</name>
    <dbReference type="NCBI Taxonomy" id="60216"/>
    <lineage>
        <taxon>Bacteria</taxon>
        <taxon>Pseudomonadati</taxon>
        <taxon>Pseudomonadota</taxon>
        <taxon>Alphaproteobacteria</taxon>
        <taxon>Hyphomicrobiales</taxon>
        <taxon>Xanthobacteraceae</taxon>
        <taxon>Xanthobacter</taxon>
    </lineage>
</organism>
<evidence type="ECO:0000256" key="1">
    <source>
        <dbReference type="SAM" id="SignalP"/>
    </source>
</evidence>
<gene>
    <name evidence="2" type="ORF">D9R14_13920</name>
</gene>
<protein>
    <submittedName>
        <fullName evidence="2">Uncharacterized protein</fullName>
    </submittedName>
</protein>
<reference evidence="2 3" key="1">
    <citation type="submission" date="2018-10" db="EMBL/GenBank/DDBJ databases">
        <title>Xanthobacter tagetidis genome sequencing and assembly.</title>
        <authorList>
            <person name="Maclea K.S."/>
            <person name="Goen A.E."/>
            <person name="Fatima S.A."/>
        </authorList>
    </citation>
    <scope>NUCLEOTIDE SEQUENCE [LARGE SCALE GENOMIC DNA]</scope>
    <source>
        <strain evidence="2 3">ATCC 700314</strain>
    </source>
</reference>
<dbReference type="OrthoDB" id="9150143at2"/>
<keyword evidence="1" id="KW-0732">Signal</keyword>
<evidence type="ECO:0000313" key="3">
    <source>
        <dbReference type="Proteomes" id="UP000269692"/>
    </source>
</evidence>
<feature type="chain" id="PRO_5017950049" evidence="1">
    <location>
        <begin position="32"/>
        <end position="114"/>
    </location>
</feature>
<dbReference type="AlphaFoldDB" id="A0A3L7AB75"/>
<evidence type="ECO:0000313" key="2">
    <source>
        <dbReference type="EMBL" id="RLP77214.1"/>
    </source>
</evidence>